<protein>
    <submittedName>
        <fullName evidence="2">Protein CBG02446</fullName>
    </submittedName>
</protein>
<dbReference type="CTD" id="8572269"/>
<dbReference type="PANTHER" id="PTHR22714">
    <property type="entry name" value="PROTEIN CBG02446-RELATED"/>
    <property type="match status" value="1"/>
</dbReference>
<name>A8WUB1_CAEBR</name>
<evidence type="ECO:0000256" key="1">
    <source>
        <dbReference type="SAM" id="Phobius"/>
    </source>
</evidence>
<dbReference type="Proteomes" id="UP000008549">
    <property type="component" value="Unassembled WGS sequence"/>
</dbReference>
<keyword evidence="1" id="KW-0472">Membrane</keyword>
<evidence type="ECO:0000313" key="4">
    <source>
        <dbReference type="WormBase" id="CBG02446"/>
    </source>
</evidence>
<dbReference type="InterPro" id="IPR040128">
    <property type="entry name" value="T25E4.2-like"/>
</dbReference>
<keyword evidence="3" id="KW-1185">Reference proteome</keyword>
<dbReference type="GeneID" id="8572269"/>
<feature type="transmembrane region" description="Helical" evidence="1">
    <location>
        <begin position="394"/>
        <end position="415"/>
    </location>
</feature>
<dbReference type="EMBL" id="HE601438">
    <property type="protein sequence ID" value="CAP24073.1"/>
    <property type="molecule type" value="Genomic_DNA"/>
</dbReference>
<organism evidence="2 3">
    <name type="scientific">Caenorhabditis briggsae</name>
    <dbReference type="NCBI Taxonomy" id="6238"/>
    <lineage>
        <taxon>Eukaryota</taxon>
        <taxon>Metazoa</taxon>
        <taxon>Ecdysozoa</taxon>
        <taxon>Nematoda</taxon>
        <taxon>Chromadorea</taxon>
        <taxon>Rhabditida</taxon>
        <taxon>Rhabditina</taxon>
        <taxon>Rhabditomorpha</taxon>
        <taxon>Rhabditoidea</taxon>
        <taxon>Rhabditidae</taxon>
        <taxon>Peloderinae</taxon>
        <taxon>Caenorhabditis</taxon>
    </lineage>
</organism>
<dbReference type="FunCoup" id="A8WUB1">
    <property type="interactions" value="1366"/>
</dbReference>
<dbReference type="AlphaFoldDB" id="A8WUB1"/>
<proteinExistence type="predicted"/>
<dbReference type="RefSeq" id="XP_002630753.1">
    <property type="nucleotide sequence ID" value="XM_002630707.1"/>
</dbReference>
<dbReference type="WormBase" id="CBG02446">
    <property type="protein sequence ID" value="CBP41260"/>
    <property type="gene ID" value="WBGene00025496"/>
</dbReference>
<keyword evidence="1" id="KW-0812">Transmembrane</keyword>
<dbReference type="HOGENOM" id="CLU_048798_0_0_1"/>
<accession>A8WUB1</accession>
<dbReference type="eggNOG" id="KOG1052">
    <property type="taxonomic scope" value="Eukaryota"/>
</dbReference>
<dbReference type="OMA" id="IMAPEYL"/>
<reference evidence="2 3" key="2">
    <citation type="journal article" date="2011" name="PLoS Genet.">
        <title>Caenorhabditis briggsae recombinant inbred line genotypes reveal inter-strain incompatibility and the evolution of recombination.</title>
        <authorList>
            <person name="Ross J.A."/>
            <person name="Koboldt D.C."/>
            <person name="Staisch J.E."/>
            <person name="Chamberlin H.M."/>
            <person name="Gupta B.P."/>
            <person name="Miller R.D."/>
            <person name="Baird S.E."/>
            <person name="Haag E.S."/>
        </authorList>
    </citation>
    <scope>NUCLEOTIDE SEQUENCE [LARGE SCALE GENOMIC DNA]</scope>
    <source>
        <strain evidence="2 3">AF16</strain>
    </source>
</reference>
<feature type="transmembrane region" description="Helical" evidence="1">
    <location>
        <begin position="144"/>
        <end position="166"/>
    </location>
</feature>
<reference evidence="2 3" key="1">
    <citation type="journal article" date="2003" name="PLoS Biol.">
        <title>The genome sequence of Caenorhabditis briggsae: a platform for comparative genomics.</title>
        <authorList>
            <person name="Stein L.D."/>
            <person name="Bao Z."/>
            <person name="Blasiar D."/>
            <person name="Blumenthal T."/>
            <person name="Brent M.R."/>
            <person name="Chen N."/>
            <person name="Chinwalla A."/>
            <person name="Clarke L."/>
            <person name="Clee C."/>
            <person name="Coghlan A."/>
            <person name="Coulson A."/>
            <person name="D'Eustachio P."/>
            <person name="Fitch D.H."/>
            <person name="Fulton L.A."/>
            <person name="Fulton R.E."/>
            <person name="Griffiths-Jones S."/>
            <person name="Harris T.W."/>
            <person name="Hillier L.W."/>
            <person name="Kamath R."/>
            <person name="Kuwabara P.E."/>
            <person name="Mardis E.R."/>
            <person name="Marra M.A."/>
            <person name="Miner T.L."/>
            <person name="Minx P."/>
            <person name="Mullikin J.C."/>
            <person name="Plumb R.W."/>
            <person name="Rogers J."/>
            <person name="Schein J.E."/>
            <person name="Sohrmann M."/>
            <person name="Spieth J."/>
            <person name="Stajich J.E."/>
            <person name="Wei C."/>
            <person name="Willey D."/>
            <person name="Wilson R.K."/>
            <person name="Durbin R."/>
            <person name="Waterston R.H."/>
        </authorList>
    </citation>
    <scope>NUCLEOTIDE SEQUENCE [LARGE SCALE GENOMIC DNA]</scope>
    <source>
        <strain evidence="2 3">AF16</strain>
    </source>
</reference>
<sequence length="472" mass="54498">MLTNKPGFKNLRAIGYQTDAPYVSLSDYCWSFSCPKPGAEVEFLDLTFQVMNSTGTIIQIDADIEQSIEMVANGSADITLVTARQTLERMKKVTPCANPFGQKKTVQVDFTTPIGFVYYGYLVREIPEIAVADYIMGLFDLDTLAILISFGIIIGSLVYLYTWLFDRRIRTIWDWMIISCSAIIRQFMFRISSPICALVVIGFWLWCCQVIITYYEAKLKSFLLLSHHRGTIFNTLDGVLEAAEHKGWTLVIQKWGYTPYLYCNPEQCERLDRLKSKIVFLDIDDDMNLVITQDKHVGFSAVASDLAQSDITYFDYHSKILFVRDKIMAPEYLAYAVNKNIKGLRERFNRAVAYTKNGYDTVRSRYIASFANYNSVTSQTQTVTVLQTTHFIQLYKFCLIIYAVAGIVLLLEILIYRMTRHFEVFGHTYSYSLSGFEWRFARPKWVHFPRRNTVILPLSKSYSPERRRVTVC</sequence>
<gene>
    <name evidence="2 4" type="ORF">CBG02446</name>
    <name evidence="2" type="ORF">CBG_02446</name>
</gene>
<dbReference type="SUPFAM" id="SSF53850">
    <property type="entry name" value="Periplasmic binding protein-like II"/>
    <property type="match status" value="1"/>
</dbReference>
<evidence type="ECO:0000313" key="2">
    <source>
        <dbReference type="EMBL" id="CAP24073.1"/>
    </source>
</evidence>
<keyword evidence="1" id="KW-1133">Transmembrane helix</keyword>
<feature type="transmembrane region" description="Helical" evidence="1">
    <location>
        <begin position="187"/>
        <end position="206"/>
    </location>
</feature>
<dbReference type="KEGG" id="cbr:CBG_02446"/>
<evidence type="ECO:0000313" key="3">
    <source>
        <dbReference type="Proteomes" id="UP000008549"/>
    </source>
</evidence>
<dbReference type="PANTHER" id="PTHR22714:SF8">
    <property type="entry name" value="PROTEIN CBG02446"/>
    <property type="match status" value="1"/>
</dbReference>
<dbReference type="InParanoid" id="A8WUB1"/>